<accession>A0ACB8SQ83</accession>
<organism evidence="1 2">
    <name type="scientific">Artomyces pyxidatus</name>
    <dbReference type="NCBI Taxonomy" id="48021"/>
    <lineage>
        <taxon>Eukaryota</taxon>
        <taxon>Fungi</taxon>
        <taxon>Dikarya</taxon>
        <taxon>Basidiomycota</taxon>
        <taxon>Agaricomycotina</taxon>
        <taxon>Agaricomycetes</taxon>
        <taxon>Russulales</taxon>
        <taxon>Auriscalpiaceae</taxon>
        <taxon>Artomyces</taxon>
    </lineage>
</organism>
<evidence type="ECO:0000313" key="2">
    <source>
        <dbReference type="Proteomes" id="UP000814140"/>
    </source>
</evidence>
<dbReference type="EMBL" id="MU277241">
    <property type="protein sequence ID" value="KAI0057931.1"/>
    <property type="molecule type" value="Genomic_DNA"/>
</dbReference>
<reference evidence="1" key="2">
    <citation type="journal article" date="2022" name="New Phytol.">
        <title>Evolutionary transition to the ectomycorrhizal habit in the genomes of a hyperdiverse lineage of mushroom-forming fungi.</title>
        <authorList>
            <person name="Looney B."/>
            <person name="Miyauchi S."/>
            <person name="Morin E."/>
            <person name="Drula E."/>
            <person name="Courty P.E."/>
            <person name="Kohler A."/>
            <person name="Kuo A."/>
            <person name="LaButti K."/>
            <person name="Pangilinan J."/>
            <person name="Lipzen A."/>
            <person name="Riley R."/>
            <person name="Andreopoulos W."/>
            <person name="He G."/>
            <person name="Johnson J."/>
            <person name="Nolan M."/>
            <person name="Tritt A."/>
            <person name="Barry K.W."/>
            <person name="Grigoriev I.V."/>
            <person name="Nagy L.G."/>
            <person name="Hibbett D."/>
            <person name="Henrissat B."/>
            <person name="Matheny P.B."/>
            <person name="Labbe J."/>
            <person name="Martin F.M."/>
        </authorList>
    </citation>
    <scope>NUCLEOTIDE SEQUENCE</scope>
    <source>
        <strain evidence="1">HHB10654</strain>
    </source>
</reference>
<reference evidence="1" key="1">
    <citation type="submission" date="2021-03" db="EMBL/GenBank/DDBJ databases">
        <authorList>
            <consortium name="DOE Joint Genome Institute"/>
            <person name="Ahrendt S."/>
            <person name="Looney B.P."/>
            <person name="Miyauchi S."/>
            <person name="Morin E."/>
            <person name="Drula E."/>
            <person name="Courty P.E."/>
            <person name="Chicoki N."/>
            <person name="Fauchery L."/>
            <person name="Kohler A."/>
            <person name="Kuo A."/>
            <person name="Labutti K."/>
            <person name="Pangilinan J."/>
            <person name="Lipzen A."/>
            <person name="Riley R."/>
            <person name="Andreopoulos W."/>
            <person name="He G."/>
            <person name="Johnson J."/>
            <person name="Barry K.W."/>
            <person name="Grigoriev I.V."/>
            <person name="Nagy L."/>
            <person name="Hibbett D."/>
            <person name="Henrissat B."/>
            <person name="Matheny P.B."/>
            <person name="Labbe J."/>
            <person name="Martin F."/>
        </authorList>
    </citation>
    <scope>NUCLEOTIDE SEQUENCE</scope>
    <source>
        <strain evidence="1">HHB10654</strain>
    </source>
</reference>
<gene>
    <name evidence="1" type="ORF">BV25DRAFT_1841359</name>
</gene>
<dbReference type="Proteomes" id="UP000814140">
    <property type="component" value="Unassembled WGS sequence"/>
</dbReference>
<protein>
    <submittedName>
        <fullName evidence="1">Uncharacterized protein</fullName>
    </submittedName>
</protein>
<comment type="caution">
    <text evidence="1">The sequence shown here is derived from an EMBL/GenBank/DDBJ whole genome shotgun (WGS) entry which is preliminary data.</text>
</comment>
<name>A0ACB8SQ83_9AGAM</name>
<proteinExistence type="predicted"/>
<evidence type="ECO:0000313" key="1">
    <source>
        <dbReference type="EMBL" id="KAI0057931.1"/>
    </source>
</evidence>
<keyword evidence="2" id="KW-1185">Reference proteome</keyword>
<sequence>MRTDTRRFDSRLVFKHRFGGAPGLRFHCAQAAHPTLHSLTTTSGPVKLANLNEQDQNPRCRVDIPTVTRAVHRPKLKTLGDWFRSAWTASFGALFRESDVRRAPSSFSLVVDIWPDPGAAPQDAGEYQAGLDLVPKVCLRIYDLPPASAHPGSRAGPWGRAKGATRDSRDRRGTIAPSSGGGGDGATEGNIPLVDAVKVKLDEMLQEPKEISGTLRDQAKADLGEKEKDKDGIEVEELSARGDTSRRKRAEEDGKTERSPGGIRPADAVQTKIKLSTMNKGATLALREASSGVVVPKEPESASEGQLITLQRAHSVRVTLADLSSVTGKYRAVREISDLAVQIQEAKLSDLLPPPTGSPVDSMLLSHSQFPQA</sequence>